<protein>
    <submittedName>
        <fullName evidence="4">S-adenosyl-L-methionine-dependent methyltransferase</fullName>
    </submittedName>
</protein>
<dbReference type="PANTHER" id="PTHR43591">
    <property type="entry name" value="METHYLTRANSFERASE"/>
    <property type="match status" value="1"/>
</dbReference>
<dbReference type="OrthoDB" id="3647at2759"/>
<keyword evidence="1 4" id="KW-0489">Methyltransferase</keyword>
<keyword evidence="5" id="KW-1185">Reference proteome</keyword>
<dbReference type="InterPro" id="IPR004033">
    <property type="entry name" value="UbiE/COQ5_MeTrFase"/>
</dbReference>
<proteinExistence type="predicted"/>
<dbReference type="EMBL" id="MCFD01000002">
    <property type="protein sequence ID" value="ORX72727.1"/>
    <property type="molecule type" value="Genomic_DNA"/>
</dbReference>
<evidence type="ECO:0000256" key="2">
    <source>
        <dbReference type="ARBA" id="ARBA00022679"/>
    </source>
</evidence>
<comment type="caution">
    <text evidence="4">The sequence shown here is derived from an EMBL/GenBank/DDBJ whole genome shotgun (WGS) entry which is preliminary data.</text>
</comment>
<dbReference type="InterPro" id="IPR029063">
    <property type="entry name" value="SAM-dependent_MTases_sf"/>
</dbReference>
<dbReference type="GO" id="GO:0032259">
    <property type="term" value="P:methylation"/>
    <property type="evidence" value="ECO:0007669"/>
    <property type="project" value="UniProtKB-KW"/>
</dbReference>
<dbReference type="GO" id="GO:0008168">
    <property type="term" value="F:methyltransferase activity"/>
    <property type="evidence" value="ECO:0007669"/>
    <property type="project" value="UniProtKB-KW"/>
</dbReference>
<evidence type="ECO:0000256" key="1">
    <source>
        <dbReference type="ARBA" id="ARBA00022603"/>
    </source>
</evidence>
<dbReference type="PROSITE" id="PS51608">
    <property type="entry name" value="SAM_MT_UBIE"/>
    <property type="match status" value="1"/>
</dbReference>
<evidence type="ECO:0000256" key="3">
    <source>
        <dbReference type="ARBA" id="ARBA00022691"/>
    </source>
</evidence>
<reference evidence="4 5" key="1">
    <citation type="submission" date="2016-07" db="EMBL/GenBank/DDBJ databases">
        <title>Pervasive Adenine N6-methylation of Active Genes in Fungi.</title>
        <authorList>
            <consortium name="DOE Joint Genome Institute"/>
            <person name="Mondo S.J."/>
            <person name="Dannebaum R.O."/>
            <person name="Kuo R.C."/>
            <person name="Labutti K."/>
            <person name="Haridas S."/>
            <person name="Kuo A."/>
            <person name="Salamov A."/>
            <person name="Ahrendt S.R."/>
            <person name="Lipzen A."/>
            <person name="Sullivan W."/>
            <person name="Andreopoulos W.B."/>
            <person name="Clum A."/>
            <person name="Lindquist E."/>
            <person name="Daum C."/>
            <person name="Ramamoorthy G.K."/>
            <person name="Gryganskyi A."/>
            <person name="Culley D."/>
            <person name="Magnuson J.K."/>
            <person name="James T.Y."/>
            <person name="O'Malley M.A."/>
            <person name="Stajich J.E."/>
            <person name="Spatafora J.W."/>
            <person name="Visel A."/>
            <person name="Grigoriev I.V."/>
        </authorList>
    </citation>
    <scope>NUCLEOTIDE SEQUENCE [LARGE SCALE GENOMIC DNA]</scope>
    <source>
        <strain evidence="4 5">ATCC 12442</strain>
    </source>
</reference>
<dbReference type="STRING" id="61395.A0A1Y1WGV8"/>
<dbReference type="Proteomes" id="UP000193922">
    <property type="component" value="Unassembled WGS sequence"/>
</dbReference>
<dbReference type="AlphaFoldDB" id="A0A1Y1WGV8"/>
<dbReference type="GeneID" id="63803085"/>
<organism evidence="4 5">
    <name type="scientific">Linderina pennispora</name>
    <dbReference type="NCBI Taxonomy" id="61395"/>
    <lineage>
        <taxon>Eukaryota</taxon>
        <taxon>Fungi</taxon>
        <taxon>Fungi incertae sedis</taxon>
        <taxon>Zoopagomycota</taxon>
        <taxon>Kickxellomycotina</taxon>
        <taxon>Kickxellomycetes</taxon>
        <taxon>Kickxellales</taxon>
        <taxon>Kickxellaceae</taxon>
        <taxon>Linderina</taxon>
    </lineage>
</organism>
<dbReference type="Pfam" id="PF01209">
    <property type="entry name" value="Ubie_methyltran"/>
    <property type="match status" value="1"/>
</dbReference>
<accession>A0A1Y1WGV8</accession>
<dbReference type="CDD" id="cd02440">
    <property type="entry name" value="AdoMet_MTases"/>
    <property type="match status" value="1"/>
</dbReference>
<dbReference type="SUPFAM" id="SSF53335">
    <property type="entry name" value="S-adenosyl-L-methionine-dependent methyltransferases"/>
    <property type="match status" value="1"/>
</dbReference>
<dbReference type="PANTHER" id="PTHR43591:SF24">
    <property type="entry name" value="2-METHOXY-6-POLYPRENYL-1,4-BENZOQUINOL METHYLASE, MITOCHONDRIAL"/>
    <property type="match status" value="1"/>
</dbReference>
<dbReference type="RefSeq" id="XP_040746067.1">
    <property type="nucleotide sequence ID" value="XM_040886437.1"/>
</dbReference>
<evidence type="ECO:0000313" key="4">
    <source>
        <dbReference type="EMBL" id="ORX72727.1"/>
    </source>
</evidence>
<evidence type="ECO:0000313" key="5">
    <source>
        <dbReference type="Proteomes" id="UP000193922"/>
    </source>
</evidence>
<dbReference type="Gene3D" id="3.40.50.150">
    <property type="entry name" value="Vaccinia Virus protein VP39"/>
    <property type="match status" value="1"/>
</dbReference>
<keyword evidence="2 4" id="KW-0808">Transferase</keyword>
<keyword evidence="3" id="KW-0949">S-adenosyl-L-methionine</keyword>
<gene>
    <name evidence="4" type="ORF">DL89DRAFT_264925</name>
</gene>
<sequence length="252" mass="28464">MGNIISWISSYADVAPQHKQQVLDEAYTQIARWYDGKHKSAGFNAAGLAKQQLAEYLPSAHMLDLAGGTGDMTVYFQSRQAALKRTAVSTVYDLNAHMLEIAQRRLENKEWRDRVAIRQGNAEHLPYADGEFGVCCCAFGLHNMPNRRKVLEEAMRVLKPGGVMAVLEMNTGDSWAWRAAYMGFHWLLVMPLLSLQGSGSEVQRRLIVSALNFPAPSRFTQELRDAGFVVDEQRSQSICYRYYRIFIGVKPQ</sequence>
<name>A0A1Y1WGV8_9FUNG</name>